<dbReference type="Pfam" id="PF00135">
    <property type="entry name" value="COesterase"/>
    <property type="match status" value="1"/>
</dbReference>
<dbReference type="InterPro" id="IPR019819">
    <property type="entry name" value="Carboxylesterase_B_CS"/>
</dbReference>
<organism evidence="8 9">
    <name type="scientific">Photinus pyralis</name>
    <name type="common">Common eastern firefly</name>
    <name type="synonym">Lampyris pyralis</name>
    <dbReference type="NCBI Taxonomy" id="7054"/>
    <lineage>
        <taxon>Eukaryota</taxon>
        <taxon>Metazoa</taxon>
        <taxon>Ecdysozoa</taxon>
        <taxon>Arthropoda</taxon>
        <taxon>Hexapoda</taxon>
        <taxon>Insecta</taxon>
        <taxon>Pterygota</taxon>
        <taxon>Neoptera</taxon>
        <taxon>Endopterygota</taxon>
        <taxon>Coleoptera</taxon>
        <taxon>Polyphaga</taxon>
        <taxon>Elateriformia</taxon>
        <taxon>Elateroidea</taxon>
        <taxon>Lampyridae</taxon>
        <taxon>Lampyrinae</taxon>
        <taxon>Photinus</taxon>
    </lineage>
</organism>
<comment type="caution">
    <text evidence="8">The sequence shown here is derived from an EMBL/GenBank/DDBJ whole genome shotgun (WGS) entry which is preliminary data.</text>
</comment>
<keyword evidence="2" id="KW-0719">Serine esterase</keyword>
<evidence type="ECO:0000256" key="1">
    <source>
        <dbReference type="ARBA" id="ARBA00005964"/>
    </source>
</evidence>
<gene>
    <name evidence="8" type="ORF">PPYR_06204</name>
</gene>
<keyword evidence="4" id="KW-1015">Disulfide bond</keyword>
<sequence length="566" mass="63767">MNDIKMLLRVDTLANIWCMMWIVHGISGSGANDLPLVQTSLGKISGFYMSSFGGRVFSAFEGIPYAKPPVGDLRFEPPQPVLPWKDVLNANARYTCKQVRSFFWYDTNASEDCLYLNVYVPKKQPTESDNYDVIVYVHGGAFMVGAPSFGGPKYLMDRDIIFVNMNYRLGVFGFLTTEDSVVPGNNGLKDQQLALKWVQEHIKDFGGNPRSVTLMGLSAGGASVHFHFFSPQSKGLFHRGISQSGTVLMPWATQESGLEKARKLAKSLNCQISNSTRTLINCLKASSADDLIVKTRDFYDLDKFPLAPFAPTVEVESESAFLTKHPYKQLEDGDVLDVPWLTWITTDEGILGAMFLVNILDETDKNWNEWSEHMFDYKHVCEKSKKQDIAQKIKEFYFQNETVCESNIKSLIKVFGDRLFNVGFETAVHMQADAVESPIYAAIFAFNKSTATKKVMGFQLEGVAHSAEGVLLHELEFLESPIKLTEPEVLMKDVLIDFVTSFAKNGKPESIGVNWEPLSTENPKYLFINDSDAIQMVKIPELSPKGFWENLNFMENKQAERLRDEL</sequence>
<dbReference type="InterPro" id="IPR050309">
    <property type="entry name" value="Type-B_Carboxylest/Lipase"/>
</dbReference>
<dbReference type="InterPro" id="IPR029058">
    <property type="entry name" value="AB_hydrolase_fold"/>
</dbReference>
<dbReference type="InterPro" id="IPR019826">
    <property type="entry name" value="Carboxylesterase_B_AS"/>
</dbReference>
<dbReference type="InterPro" id="IPR002018">
    <property type="entry name" value="CarbesteraseB"/>
</dbReference>
<dbReference type="EMBL" id="VVIM01000004">
    <property type="protein sequence ID" value="KAB0800464.1"/>
    <property type="molecule type" value="Genomic_DNA"/>
</dbReference>
<protein>
    <recommendedName>
        <fullName evidence="6">Carboxylic ester hydrolase</fullName>
        <ecNumber evidence="6">3.1.1.-</ecNumber>
    </recommendedName>
</protein>
<dbReference type="Gene3D" id="3.40.50.1820">
    <property type="entry name" value="alpha/beta hydrolase"/>
    <property type="match status" value="1"/>
</dbReference>
<reference evidence="8 9" key="1">
    <citation type="journal article" date="2018" name="Elife">
        <title>Firefly genomes illuminate parallel origins of bioluminescence in beetles.</title>
        <authorList>
            <person name="Fallon T.R."/>
            <person name="Lower S.E."/>
            <person name="Chang C.H."/>
            <person name="Bessho-Uehara M."/>
            <person name="Martin G.J."/>
            <person name="Bewick A.J."/>
            <person name="Behringer M."/>
            <person name="Debat H.J."/>
            <person name="Wong I."/>
            <person name="Day J.C."/>
            <person name="Suvorov A."/>
            <person name="Silva C.J."/>
            <person name="Stanger-Hall K.F."/>
            <person name="Hall D.W."/>
            <person name="Schmitz R.J."/>
            <person name="Nelson D.R."/>
            <person name="Lewis S.M."/>
            <person name="Shigenobu S."/>
            <person name="Bybee S.M."/>
            <person name="Larracuente A.M."/>
            <person name="Oba Y."/>
            <person name="Weng J.K."/>
        </authorList>
    </citation>
    <scope>NUCLEOTIDE SEQUENCE [LARGE SCALE GENOMIC DNA]</scope>
    <source>
        <strain evidence="8">1611_PpyrPB1</strain>
        <tissue evidence="8">Whole body</tissue>
    </source>
</reference>
<evidence type="ECO:0000259" key="7">
    <source>
        <dbReference type="Pfam" id="PF00135"/>
    </source>
</evidence>
<keyword evidence="3 6" id="KW-0378">Hydrolase</keyword>
<evidence type="ECO:0000313" key="9">
    <source>
        <dbReference type="Proteomes" id="UP000327044"/>
    </source>
</evidence>
<dbReference type="Proteomes" id="UP000327044">
    <property type="component" value="Unassembled WGS sequence"/>
</dbReference>
<evidence type="ECO:0000256" key="2">
    <source>
        <dbReference type="ARBA" id="ARBA00022487"/>
    </source>
</evidence>
<keyword evidence="5" id="KW-0325">Glycoprotein</keyword>
<dbReference type="PANTHER" id="PTHR11559">
    <property type="entry name" value="CARBOXYLESTERASE"/>
    <property type="match status" value="1"/>
</dbReference>
<proteinExistence type="inferred from homology"/>
<evidence type="ECO:0000256" key="6">
    <source>
        <dbReference type="RuleBase" id="RU361235"/>
    </source>
</evidence>
<evidence type="ECO:0000256" key="4">
    <source>
        <dbReference type="ARBA" id="ARBA00023157"/>
    </source>
</evidence>
<dbReference type="EC" id="3.1.1.-" evidence="6"/>
<dbReference type="GO" id="GO:0052689">
    <property type="term" value="F:carboxylic ester hydrolase activity"/>
    <property type="evidence" value="ECO:0007669"/>
    <property type="project" value="UniProtKB-KW"/>
</dbReference>
<dbReference type="AlphaFoldDB" id="A0A5N4ASZ2"/>
<dbReference type="SUPFAM" id="SSF53474">
    <property type="entry name" value="alpha/beta-Hydrolases"/>
    <property type="match status" value="1"/>
</dbReference>
<evidence type="ECO:0000256" key="5">
    <source>
        <dbReference type="ARBA" id="ARBA00023180"/>
    </source>
</evidence>
<evidence type="ECO:0000313" key="8">
    <source>
        <dbReference type="EMBL" id="KAB0800464.1"/>
    </source>
</evidence>
<dbReference type="PROSITE" id="PS00122">
    <property type="entry name" value="CARBOXYLESTERASE_B_1"/>
    <property type="match status" value="1"/>
</dbReference>
<dbReference type="OrthoDB" id="6846267at2759"/>
<dbReference type="InParanoid" id="A0A5N4ASZ2"/>
<accession>A0A5N4ASZ2</accession>
<evidence type="ECO:0000256" key="3">
    <source>
        <dbReference type="ARBA" id="ARBA00022801"/>
    </source>
</evidence>
<keyword evidence="9" id="KW-1185">Reference proteome</keyword>
<name>A0A5N4ASZ2_PHOPY</name>
<feature type="domain" description="Carboxylesterase type B" evidence="7">
    <location>
        <begin position="35"/>
        <end position="533"/>
    </location>
</feature>
<dbReference type="PROSITE" id="PS00941">
    <property type="entry name" value="CARBOXYLESTERASE_B_2"/>
    <property type="match status" value="1"/>
</dbReference>
<comment type="similarity">
    <text evidence="1 6">Belongs to the type-B carboxylesterase/lipase family.</text>
</comment>